<reference evidence="2 3" key="1">
    <citation type="submission" date="2016-04" db="EMBL/GenBank/DDBJ databases">
        <title>Genome analyses suggest a sexual origin of heterokaryosis in a supposedly ancient asexual fungus.</title>
        <authorList>
            <person name="Ropars J."/>
            <person name="Sedzielewska K."/>
            <person name="Noel J."/>
            <person name="Charron P."/>
            <person name="Farinelli L."/>
            <person name="Marton T."/>
            <person name="Kruger M."/>
            <person name="Pelin A."/>
            <person name="Brachmann A."/>
            <person name="Corradi N."/>
        </authorList>
    </citation>
    <scope>NUCLEOTIDE SEQUENCE [LARGE SCALE GENOMIC DNA]</scope>
    <source>
        <strain evidence="2 3">C2</strain>
    </source>
</reference>
<gene>
    <name evidence="2" type="ORF">RhiirC2_801078</name>
</gene>
<evidence type="ECO:0000313" key="3">
    <source>
        <dbReference type="Proteomes" id="UP000233469"/>
    </source>
</evidence>
<evidence type="ECO:0000313" key="2">
    <source>
        <dbReference type="EMBL" id="PKK55957.1"/>
    </source>
</evidence>
<name>A0A2N1M2U3_9GLOM</name>
<organism evidence="2 3">
    <name type="scientific">Rhizophagus irregularis</name>
    <dbReference type="NCBI Taxonomy" id="588596"/>
    <lineage>
        <taxon>Eukaryota</taxon>
        <taxon>Fungi</taxon>
        <taxon>Fungi incertae sedis</taxon>
        <taxon>Mucoromycota</taxon>
        <taxon>Glomeromycotina</taxon>
        <taxon>Glomeromycetes</taxon>
        <taxon>Glomerales</taxon>
        <taxon>Glomeraceae</taxon>
        <taxon>Rhizophagus</taxon>
    </lineage>
</organism>
<feature type="coiled-coil region" evidence="1">
    <location>
        <begin position="60"/>
        <end position="87"/>
    </location>
</feature>
<accession>A0A2N1M2U3</accession>
<keyword evidence="1" id="KW-0175">Coiled coil</keyword>
<feature type="non-terminal residue" evidence="2">
    <location>
        <position position="224"/>
    </location>
</feature>
<reference evidence="2 3" key="2">
    <citation type="submission" date="2017-10" db="EMBL/GenBank/DDBJ databases">
        <title>Extensive intraspecific genome diversity in a model arbuscular mycorrhizal fungus.</title>
        <authorList>
            <person name="Chen E.C.H."/>
            <person name="Morin E."/>
            <person name="Baudet D."/>
            <person name="Noel J."/>
            <person name="Ndikumana S."/>
            <person name="Charron P."/>
            <person name="St-Onge C."/>
            <person name="Giorgi J."/>
            <person name="Grigoriev I.V."/>
            <person name="Roux C."/>
            <person name="Martin F.M."/>
            <person name="Corradi N."/>
        </authorList>
    </citation>
    <scope>NUCLEOTIDE SEQUENCE [LARGE SCALE GENOMIC DNA]</scope>
    <source>
        <strain evidence="2 3">C2</strain>
    </source>
</reference>
<dbReference type="EMBL" id="LLXL01006464">
    <property type="protein sequence ID" value="PKK55957.1"/>
    <property type="molecule type" value="Genomic_DNA"/>
</dbReference>
<protein>
    <submittedName>
        <fullName evidence="2">Uncharacterized protein</fullName>
    </submittedName>
</protein>
<sequence>MKSIPLIISVSINCGLKISSKVEGSELLLDSKILISLIILADISHKSFISSSTSILSLKRNKKNIEIKESEEEVEKENDNSDDSEKIGEILSLEDKEWNENIENINEEEIENVINTEGFGLSQNSDSNDSLKIKDSDNESELSDYNLQGLFQENILLNMATVDEIRGLLRTYMQNQYGNDLGADLGNANPNLVNNALGNINATRGLVVEFPLFGGSENEDAEEW</sequence>
<evidence type="ECO:0000256" key="1">
    <source>
        <dbReference type="SAM" id="Coils"/>
    </source>
</evidence>
<dbReference type="AlphaFoldDB" id="A0A2N1M2U3"/>
<dbReference type="Proteomes" id="UP000233469">
    <property type="component" value="Unassembled WGS sequence"/>
</dbReference>
<comment type="caution">
    <text evidence="2">The sequence shown here is derived from an EMBL/GenBank/DDBJ whole genome shotgun (WGS) entry which is preliminary data.</text>
</comment>
<proteinExistence type="predicted"/>